<protein>
    <submittedName>
        <fullName evidence="8">ABC transporter permease subunit</fullName>
    </submittedName>
</protein>
<dbReference type="Pfam" id="PF00528">
    <property type="entry name" value="BPD_transp_1"/>
    <property type="match status" value="1"/>
</dbReference>
<evidence type="ECO:0000256" key="3">
    <source>
        <dbReference type="ARBA" id="ARBA00022692"/>
    </source>
</evidence>
<feature type="transmembrane region" description="Helical" evidence="6">
    <location>
        <begin position="81"/>
        <end position="107"/>
    </location>
</feature>
<proteinExistence type="inferred from homology"/>
<dbReference type="SUPFAM" id="SSF161098">
    <property type="entry name" value="MetI-like"/>
    <property type="match status" value="1"/>
</dbReference>
<dbReference type="AlphaFoldDB" id="A0A838CTL5"/>
<feature type="transmembrane region" description="Helical" evidence="6">
    <location>
        <begin position="213"/>
        <end position="234"/>
    </location>
</feature>
<evidence type="ECO:0000256" key="6">
    <source>
        <dbReference type="RuleBase" id="RU363032"/>
    </source>
</evidence>
<evidence type="ECO:0000256" key="2">
    <source>
        <dbReference type="ARBA" id="ARBA00022448"/>
    </source>
</evidence>
<gene>
    <name evidence="8" type="ORF">H0266_09985</name>
</gene>
<feature type="transmembrane region" description="Helical" evidence="6">
    <location>
        <begin position="274"/>
        <end position="299"/>
    </location>
</feature>
<dbReference type="GO" id="GO:0055085">
    <property type="term" value="P:transmembrane transport"/>
    <property type="evidence" value="ECO:0007669"/>
    <property type="project" value="InterPro"/>
</dbReference>
<sequence length="336" mass="38173">MKFLFKQPTFLLGVLFIGIMLLSSFIHALFFDSVIPKTPYVYSSENVLDRAAPFAPLDHTILGTDMAGNHLLFYIIQGAKYTILGTFVIAFMSFALALIIGTPMGFYQQKPWFKGVEQTISVLYFIPASLIAYNFLEPLLIEPFEGFPTTLAYRIFVEVLVIGLLLVPPAAILIANEVSELLKREYIQSSRVLGGRKWHLFRRHLLPHLRGRFIQLISIQSIQALLILTHLGVFEMFFGGTDRSFGLGAEPPTPFTYDWASIVGMYYDTIMTNLPWLLIAPMTFLVLFVMSIIGISYGIQKHLQSTDRTQTIPFQPQSKESFSKEKSFEFIEKRAE</sequence>
<dbReference type="RefSeq" id="WP_181472251.1">
    <property type="nucleotide sequence ID" value="NZ_JACEFG010000002.1"/>
</dbReference>
<organism evidence="8 9">
    <name type="scientific">Halobacillus locisalis</name>
    <dbReference type="NCBI Taxonomy" id="220753"/>
    <lineage>
        <taxon>Bacteria</taxon>
        <taxon>Bacillati</taxon>
        <taxon>Bacillota</taxon>
        <taxon>Bacilli</taxon>
        <taxon>Bacillales</taxon>
        <taxon>Bacillaceae</taxon>
        <taxon>Halobacillus</taxon>
    </lineage>
</organism>
<dbReference type="InterPro" id="IPR000515">
    <property type="entry name" value="MetI-like"/>
</dbReference>
<comment type="caution">
    <text evidence="8">The sequence shown here is derived from an EMBL/GenBank/DDBJ whole genome shotgun (WGS) entry which is preliminary data.</text>
</comment>
<comment type="subcellular location">
    <subcellularLocation>
        <location evidence="6">Cell membrane</location>
        <topology evidence="6">Multi-pass membrane protein</topology>
    </subcellularLocation>
    <subcellularLocation>
        <location evidence="1">Membrane</location>
        <topology evidence="1">Multi-pass membrane protein</topology>
    </subcellularLocation>
</comment>
<evidence type="ECO:0000256" key="5">
    <source>
        <dbReference type="ARBA" id="ARBA00023136"/>
    </source>
</evidence>
<dbReference type="Proteomes" id="UP000571017">
    <property type="component" value="Unassembled WGS sequence"/>
</dbReference>
<evidence type="ECO:0000256" key="4">
    <source>
        <dbReference type="ARBA" id="ARBA00022989"/>
    </source>
</evidence>
<feature type="domain" description="ABC transmembrane type-1" evidence="7">
    <location>
        <begin position="83"/>
        <end position="296"/>
    </location>
</feature>
<feature type="transmembrane region" description="Helical" evidence="6">
    <location>
        <begin position="9"/>
        <end position="30"/>
    </location>
</feature>
<dbReference type="PANTHER" id="PTHR43839:SF3">
    <property type="entry name" value="OLIGOPEPTIDE ABC TRANSPORTER, PERMEASE PROTEIN"/>
    <property type="match status" value="1"/>
</dbReference>
<comment type="similarity">
    <text evidence="6">Belongs to the binding-protein-dependent transport system permease family.</text>
</comment>
<evidence type="ECO:0000259" key="7">
    <source>
        <dbReference type="PROSITE" id="PS50928"/>
    </source>
</evidence>
<reference evidence="8 9" key="1">
    <citation type="journal article" date="2004" name="Extremophiles">
        <title>Halobacillus locisalis sp. nov., a halophilic bacterium isolated from a marine solar saltern of the Yellow Sea in Korea.</title>
        <authorList>
            <person name="Yoon J.H."/>
            <person name="Kang K.H."/>
            <person name="Oh T.K."/>
            <person name="Park Y.H."/>
        </authorList>
    </citation>
    <scope>NUCLEOTIDE SEQUENCE [LARGE SCALE GENOMIC DNA]</scope>
    <source>
        <strain evidence="8 9">KCTC 3788</strain>
    </source>
</reference>
<keyword evidence="3 6" id="KW-0812">Transmembrane</keyword>
<evidence type="ECO:0000313" key="8">
    <source>
        <dbReference type="EMBL" id="MBA2175223.1"/>
    </source>
</evidence>
<dbReference type="EMBL" id="JACEFG010000002">
    <property type="protein sequence ID" value="MBA2175223.1"/>
    <property type="molecule type" value="Genomic_DNA"/>
</dbReference>
<dbReference type="Gene3D" id="1.10.3720.10">
    <property type="entry name" value="MetI-like"/>
    <property type="match status" value="1"/>
</dbReference>
<evidence type="ECO:0000313" key="9">
    <source>
        <dbReference type="Proteomes" id="UP000571017"/>
    </source>
</evidence>
<dbReference type="InterPro" id="IPR035906">
    <property type="entry name" value="MetI-like_sf"/>
</dbReference>
<dbReference type="GO" id="GO:0005886">
    <property type="term" value="C:plasma membrane"/>
    <property type="evidence" value="ECO:0007669"/>
    <property type="project" value="UniProtKB-SubCell"/>
</dbReference>
<dbReference type="PANTHER" id="PTHR43839">
    <property type="entry name" value="OPPC IN A BINDING PROTEIN-DEPENDENT TRANSPORT SYSTEM"/>
    <property type="match status" value="1"/>
</dbReference>
<evidence type="ECO:0000256" key="1">
    <source>
        <dbReference type="ARBA" id="ARBA00004141"/>
    </source>
</evidence>
<keyword evidence="4 6" id="KW-1133">Transmembrane helix</keyword>
<feature type="transmembrane region" description="Helical" evidence="6">
    <location>
        <begin position="151"/>
        <end position="175"/>
    </location>
</feature>
<name>A0A838CTL5_9BACI</name>
<feature type="transmembrane region" description="Helical" evidence="6">
    <location>
        <begin position="119"/>
        <end position="136"/>
    </location>
</feature>
<keyword evidence="2 6" id="KW-0813">Transport</keyword>
<accession>A0A838CTL5</accession>
<keyword evidence="9" id="KW-1185">Reference proteome</keyword>
<dbReference type="PROSITE" id="PS50928">
    <property type="entry name" value="ABC_TM1"/>
    <property type="match status" value="1"/>
</dbReference>
<dbReference type="CDD" id="cd06261">
    <property type="entry name" value="TM_PBP2"/>
    <property type="match status" value="1"/>
</dbReference>
<keyword evidence="5 6" id="KW-0472">Membrane</keyword>